<keyword evidence="5 7" id="KW-1133">Transmembrane helix</keyword>
<evidence type="ECO:0000256" key="2">
    <source>
        <dbReference type="ARBA" id="ARBA00022448"/>
    </source>
</evidence>
<reference evidence="9 10" key="1">
    <citation type="submission" date="2020-08" db="EMBL/GenBank/DDBJ databases">
        <title>Sequencing the genomes of 1000 actinobacteria strains.</title>
        <authorList>
            <person name="Klenk H.-P."/>
        </authorList>
    </citation>
    <scope>NUCLEOTIDE SEQUENCE [LARGE SCALE GENOMIC DNA]</scope>
    <source>
        <strain evidence="9 10">DSM 20146</strain>
    </source>
</reference>
<dbReference type="AlphaFoldDB" id="A0A7W4YKJ1"/>
<dbReference type="PROSITE" id="PS50850">
    <property type="entry name" value="MFS"/>
    <property type="match status" value="1"/>
</dbReference>
<dbReference type="InterPro" id="IPR020846">
    <property type="entry name" value="MFS_dom"/>
</dbReference>
<feature type="transmembrane region" description="Helical" evidence="7">
    <location>
        <begin position="55"/>
        <end position="75"/>
    </location>
</feature>
<keyword evidence="10" id="KW-1185">Reference proteome</keyword>
<evidence type="ECO:0000256" key="1">
    <source>
        <dbReference type="ARBA" id="ARBA00004651"/>
    </source>
</evidence>
<dbReference type="RefSeq" id="WP_021762726.1">
    <property type="nucleotide sequence ID" value="NZ_JACHVP010000003.1"/>
</dbReference>
<protein>
    <submittedName>
        <fullName evidence="9">MFS family permease</fullName>
    </submittedName>
</protein>
<feature type="transmembrane region" description="Helical" evidence="7">
    <location>
        <begin position="87"/>
        <end position="106"/>
    </location>
</feature>
<dbReference type="EMBL" id="JACHVP010000003">
    <property type="protein sequence ID" value="MBB2968045.1"/>
    <property type="molecule type" value="Genomic_DNA"/>
</dbReference>
<keyword evidence="3" id="KW-1003">Cell membrane</keyword>
<feature type="transmembrane region" description="Helical" evidence="7">
    <location>
        <begin position="222"/>
        <end position="243"/>
    </location>
</feature>
<feature type="transmembrane region" description="Helical" evidence="7">
    <location>
        <begin position="291"/>
        <end position="309"/>
    </location>
</feature>
<proteinExistence type="predicted"/>
<comment type="subcellular location">
    <subcellularLocation>
        <location evidence="1">Cell membrane</location>
        <topology evidence="1">Multi-pass membrane protein</topology>
    </subcellularLocation>
</comment>
<evidence type="ECO:0000256" key="3">
    <source>
        <dbReference type="ARBA" id="ARBA00022475"/>
    </source>
</evidence>
<dbReference type="Gene3D" id="1.20.1250.20">
    <property type="entry name" value="MFS general substrate transporter like domains"/>
    <property type="match status" value="1"/>
</dbReference>
<evidence type="ECO:0000313" key="10">
    <source>
        <dbReference type="Proteomes" id="UP000538196"/>
    </source>
</evidence>
<feature type="domain" description="Major facilitator superfamily (MFS) profile" evidence="8">
    <location>
        <begin position="20"/>
        <end position="406"/>
    </location>
</feature>
<dbReference type="InterPro" id="IPR011701">
    <property type="entry name" value="MFS"/>
</dbReference>
<comment type="caution">
    <text evidence="9">The sequence shown here is derived from an EMBL/GenBank/DDBJ whole genome shotgun (WGS) entry which is preliminary data.</text>
</comment>
<evidence type="ECO:0000256" key="5">
    <source>
        <dbReference type="ARBA" id="ARBA00022989"/>
    </source>
</evidence>
<evidence type="ECO:0000313" key="9">
    <source>
        <dbReference type="EMBL" id="MBB2968045.1"/>
    </source>
</evidence>
<keyword evidence="6 7" id="KW-0472">Membrane</keyword>
<dbReference type="InterPro" id="IPR050171">
    <property type="entry name" value="MFS_Transporters"/>
</dbReference>
<feature type="transmembrane region" description="Helical" evidence="7">
    <location>
        <begin position="263"/>
        <end position="284"/>
    </location>
</feature>
<feature type="transmembrane region" description="Helical" evidence="7">
    <location>
        <begin position="315"/>
        <end position="333"/>
    </location>
</feature>
<feature type="transmembrane region" description="Helical" evidence="7">
    <location>
        <begin position="179"/>
        <end position="201"/>
    </location>
</feature>
<feature type="transmembrane region" description="Helical" evidence="7">
    <location>
        <begin position="353"/>
        <end position="377"/>
    </location>
</feature>
<keyword evidence="2" id="KW-0813">Transport</keyword>
<dbReference type="PANTHER" id="PTHR23517:SF13">
    <property type="entry name" value="MAJOR FACILITATOR SUPERFAMILY MFS_1"/>
    <property type="match status" value="1"/>
</dbReference>
<dbReference type="GO" id="GO:0005886">
    <property type="term" value="C:plasma membrane"/>
    <property type="evidence" value="ECO:0007669"/>
    <property type="project" value="UniProtKB-SubCell"/>
</dbReference>
<dbReference type="GO" id="GO:0022857">
    <property type="term" value="F:transmembrane transporter activity"/>
    <property type="evidence" value="ECO:0007669"/>
    <property type="project" value="InterPro"/>
</dbReference>
<dbReference type="InterPro" id="IPR036259">
    <property type="entry name" value="MFS_trans_sf"/>
</dbReference>
<name>A0A7W4YKJ1_LEIAQ</name>
<feature type="transmembrane region" description="Helical" evidence="7">
    <location>
        <begin position="16"/>
        <end position="35"/>
    </location>
</feature>
<evidence type="ECO:0000256" key="6">
    <source>
        <dbReference type="ARBA" id="ARBA00023136"/>
    </source>
</evidence>
<accession>A0A7W4YKJ1</accession>
<gene>
    <name evidence="9" type="ORF">FHX33_002815</name>
</gene>
<keyword evidence="4 7" id="KW-0812">Transmembrane</keyword>
<dbReference type="Proteomes" id="UP000538196">
    <property type="component" value="Unassembled WGS sequence"/>
</dbReference>
<dbReference type="PANTHER" id="PTHR23517">
    <property type="entry name" value="RESISTANCE PROTEIN MDTM, PUTATIVE-RELATED-RELATED"/>
    <property type="match status" value="1"/>
</dbReference>
<feature type="transmembrane region" description="Helical" evidence="7">
    <location>
        <begin position="112"/>
        <end position="134"/>
    </location>
</feature>
<evidence type="ECO:0000259" key="8">
    <source>
        <dbReference type="PROSITE" id="PS50850"/>
    </source>
</evidence>
<evidence type="ECO:0000256" key="7">
    <source>
        <dbReference type="SAM" id="Phobius"/>
    </source>
</evidence>
<sequence length="415" mass="42676">MTASTNATARARTPRVAHGAGFWIVAVAFLLVMAYSTVPTPLYPLYQQRDGFPPFVITAIFAAYAVGVIVALYFAGHVSDWLGRRRVLVIAVLISTVSALMFLVWTEVPGLLAARFVNGVSIGILTATATAHLGELRSVVKPDENAVVAASVSGAANLGGLSLGPLIGGVFADFLPAPLMLPHLVFLVVLLVAALALLLVPETVDVPETAPRYRPQRLSVPAGARAPFLVAAFGAFSGFAVLGLFTSLAPTFLVSTFMAGDHLLAGATSFAVFAAAAAGQLLLAPLPVRTQFGLAVAACSSGLVLVAVGALVPQLAVFIAGGAIAGLGVGLLFKGAVSTTMSLADPARRGETLALIFLIAYSGLAIPALLVGAALSFAPPTTVLLVFIAVVLVATTLAGSIMRRRAPRRRRSTMS</sequence>
<dbReference type="SUPFAM" id="SSF103473">
    <property type="entry name" value="MFS general substrate transporter"/>
    <property type="match status" value="1"/>
</dbReference>
<feature type="transmembrane region" description="Helical" evidence="7">
    <location>
        <begin position="383"/>
        <end position="402"/>
    </location>
</feature>
<dbReference type="Pfam" id="PF07690">
    <property type="entry name" value="MFS_1"/>
    <property type="match status" value="1"/>
</dbReference>
<organism evidence="9 10">
    <name type="scientific">Leifsonia aquatica</name>
    <name type="common">Corynebacterium aquaticum</name>
    <dbReference type="NCBI Taxonomy" id="144185"/>
    <lineage>
        <taxon>Bacteria</taxon>
        <taxon>Bacillati</taxon>
        <taxon>Actinomycetota</taxon>
        <taxon>Actinomycetes</taxon>
        <taxon>Micrococcales</taxon>
        <taxon>Microbacteriaceae</taxon>
        <taxon>Leifsonia</taxon>
    </lineage>
</organism>
<feature type="transmembrane region" description="Helical" evidence="7">
    <location>
        <begin position="146"/>
        <end position="167"/>
    </location>
</feature>
<evidence type="ECO:0000256" key="4">
    <source>
        <dbReference type="ARBA" id="ARBA00022692"/>
    </source>
</evidence>